<evidence type="ECO:0000256" key="1">
    <source>
        <dbReference type="SAM" id="Phobius"/>
    </source>
</evidence>
<comment type="caution">
    <text evidence="2">The sequence shown here is derived from an EMBL/GenBank/DDBJ whole genome shotgun (WGS) entry which is preliminary data.</text>
</comment>
<protein>
    <recommendedName>
        <fullName evidence="4">MotA/TolQ/ExbB proton channel domain-containing protein</fullName>
    </recommendedName>
</protein>
<keyword evidence="1" id="KW-1133">Transmembrane helix</keyword>
<gene>
    <name evidence="2" type="ORF">HHX25_18330</name>
</gene>
<keyword evidence="3" id="KW-1185">Reference proteome</keyword>
<evidence type="ECO:0000313" key="3">
    <source>
        <dbReference type="Proteomes" id="UP000746690"/>
    </source>
</evidence>
<dbReference type="RefSeq" id="WP_169676506.1">
    <property type="nucleotide sequence ID" value="NZ_JABBHF010000012.1"/>
</dbReference>
<dbReference type="Proteomes" id="UP000746690">
    <property type="component" value="Unassembled WGS sequence"/>
</dbReference>
<sequence>MDELTVANDFFNSAIIGTIFSGISHILLLIGSIIILNKQKTTASFLILLGAIFMILTSLIGILWPVLSQGNYEKVLEVQGIISIISGLSYFIFALGILLFAVQLIKKELS</sequence>
<keyword evidence="1" id="KW-0472">Membrane</keyword>
<accession>A0ABX1S0S6</accession>
<evidence type="ECO:0008006" key="4">
    <source>
        <dbReference type="Google" id="ProtNLM"/>
    </source>
</evidence>
<keyword evidence="1" id="KW-0812">Transmembrane</keyword>
<proteinExistence type="predicted"/>
<dbReference type="EMBL" id="JABBHF010000012">
    <property type="protein sequence ID" value="NMH89475.1"/>
    <property type="molecule type" value="Genomic_DNA"/>
</dbReference>
<name>A0ABX1S0S6_9FLAO</name>
<feature type="transmembrane region" description="Helical" evidence="1">
    <location>
        <begin position="43"/>
        <end position="66"/>
    </location>
</feature>
<reference evidence="2 3" key="1">
    <citation type="submission" date="2020-04" db="EMBL/GenBank/DDBJ databases">
        <title>A Flavivirga sp. nov.</title>
        <authorList>
            <person name="Sun X."/>
        </authorList>
    </citation>
    <scope>NUCLEOTIDE SEQUENCE [LARGE SCALE GENOMIC DNA]</scope>
    <source>
        <strain evidence="2 3">Y03</strain>
    </source>
</reference>
<feature type="transmembrane region" description="Helical" evidence="1">
    <location>
        <begin position="78"/>
        <end position="102"/>
    </location>
</feature>
<evidence type="ECO:0000313" key="2">
    <source>
        <dbReference type="EMBL" id="NMH89475.1"/>
    </source>
</evidence>
<organism evidence="2 3">
    <name type="scientific">Flavivirga algicola</name>
    <dbReference type="NCBI Taxonomy" id="2729136"/>
    <lineage>
        <taxon>Bacteria</taxon>
        <taxon>Pseudomonadati</taxon>
        <taxon>Bacteroidota</taxon>
        <taxon>Flavobacteriia</taxon>
        <taxon>Flavobacteriales</taxon>
        <taxon>Flavobacteriaceae</taxon>
        <taxon>Flavivirga</taxon>
    </lineage>
</organism>
<feature type="transmembrane region" description="Helical" evidence="1">
    <location>
        <begin position="14"/>
        <end position="36"/>
    </location>
</feature>